<organism evidence="3 4">
    <name type="scientific">Marmota monax</name>
    <name type="common">Woodchuck</name>
    <dbReference type="NCBI Taxonomy" id="9995"/>
    <lineage>
        <taxon>Eukaryota</taxon>
        <taxon>Metazoa</taxon>
        <taxon>Chordata</taxon>
        <taxon>Craniata</taxon>
        <taxon>Vertebrata</taxon>
        <taxon>Euteleostomi</taxon>
        <taxon>Mammalia</taxon>
        <taxon>Eutheria</taxon>
        <taxon>Euarchontoglires</taxon>
        <taxon>Glires</taxon>
        <taxon>Rodentia</taxon>
        <taxon>Sciuromorpha</taxon>
        <taxon>Sciuridae</taxon>
        <taxon>Xerinae</taxon>
        <taxon>Marmotini</taxon>
        <taxon>Marmota</taxon>
    </lineage>
</organism>
<evidence type="ECO:0000313" key="2">
    <source>
        <dbReference type="EMBL" id="KAF7463025.1"/>
    </source>
</evidence>
<accession>A0A5E4A874</accession>
<protein>
    <submittedName>
        <fullName evidence="3">Uncharacterized protein</fullName>
    </submittedName>
</protein>
<reference evidence="2" key="2">
    <citation type="submission" date="2020-08" db="EMBL/GenBank/DDBJ databases">
        <authorList>
            <person name="Shumante A."/>
            <person name="Zimin A.V."/>
            <person name="Puiu D."/>
            <person name="Salzberg S.L."/>
        </authorList>
    </citation>
    <scope>NUCLEOTIDE SEQUENCE</scope>
    <source>
        <strain evidence="2">WC2-LM</strain>
        <tissue evidence="2">Liver</tissue>
    </source>
</reference>
<keyword evidence="4" id="KW-1185">Reference proteome</keyword>
<reference evidence="3 4" key="1">
    <citation type="submission" date="2019-04" db="EMBL/GenBank/DDBJ databases">
        <authorList>
            <person name="Alioto T."/>
            <person name="Alioto T."/>
        </authorList>
    </citation>
    <scope>NUCLEOTIDE SEQUENCE [LARGE SCALE GENOMIC DNA]</scope>
</reference>
<sequence length="85" mass="8377">MLLGRGAGRARLGLEGVVSEAPARRRLEGGPIPLCSGSPFCEAAAVAAAAAAGASDWVSGSGTGANQRGQRTGGARHGVHHLTGF</sequence>
<dbReference type="EMBL" id="CABDUW010000027">
    <property type="protein sequence ID" value="VTJ53338.1"/>
    <property type="molecule type" value="Genomic_DNA"/>
</dbReference>
<evidence type="ECO:0000313" key="3">
    <source>
        <dbReference type="EMBL" id="VTJ53338.1"/>
    </source>
</evidence>
<feature type="region of interest" description="Disordered" evidence="1">
    <location>
        <begin position="56"/>
        <end position="85"/>
    </location>
</feature>
<dbReference type="AlphaFoldDB" id="A0A5E4A874"/>
<dbReference type="Proteomes" id="UP000335636">
    <property type="component" value="Unassembled WGS sequence"/>
</dbReference>
<evidence type="ECO:0000256" key="1">
    <source>
        <dbReference type="SAM" id="MobiDB-lite"/>
    </source>
</evidence>
<evidence type="ECO:0000313" key="4">
    <source>
        <dbReference type="Proteomes" id="UP000335636"/>
    </source>
</evidence>
<dbReference type="Proteomes" id="UP000662637">
    <property type="component" value="Unassembled WGS sequence"/>
</dbReference>
<name>A0A5E4A874_MARMO</name>
<dbReference type="EMBL" id="WJEC01008281">
    <property type="protein sequence ID" value="KAF7463025.1"/>
    <property type="molecule type" value="Genomic_DNA"/>
</dbReference>
<gene>
    <name evidence="2" type="ORF">GHT09_010577</name>
    <name evidence="3" type="ORF">MONAX_5E013351</name>
</gene>
<proteinExistence type="predicted"/>
<feature type="compositionally biased region" description="Polar residues" evidence="1">
    <location>
        <begin position="58"/>
        <end position="70"/>
    </location>
</feature>